<gene>
    <name evidence="1" type="primary">orf503</name>
</gene>
<keyword evidence="1" id="KW-0496">Mitochondrion</keyword>
<name>G9HRA6_9SPIT</name>
<geneLocation type="mitochondrion" evidence="1"/>
<evidence type="ECO:0000313" key="1">
    <source>
        <dbReference type="EMBL" id="AEV66618.1"/>
    </source>
</evidence>
<accession>G9HRA6</accession>
<proteinExistence type="predicted"/>
<organism evidence="1">
    <name type="scientific">Oxytricha trifallax</name>
    <dbReference type="NCBI Taxonomy" id="1172189"/>
    <lineage>
        <taxon>Eukaryota</taxon>
        <taxon>Sar</taxon>
        <taxon>Alveolata</taxon>
        <taxon>Ciliophora</taxon>
        <taxon>Intramacronucleata</taxon>
        <taxon>Spirotrichea</taxon>
        <taxon>Stichotrichia</taxon>
        <taxon>Sporadotrichida</taxon>
        <taxon>Oxytrichidae</taxon>
        <taxon>Oxytrichinae</taxon>
        <taxon>Oxytricha</taxon>
    </lineage>
</organism>
<dbReference type="AlphaFoldDB" id="G9HRA6"/>
<protein>
    <submittedName>
        <fullName evidence="1">Uncharacterized protein</fullName>
    </submittedName>
</protein>
<reference evidence="1" key="1">
    <citation type="journal article" date="2012" name="Genome Biol. Evol.">
        <title>The Oxytricha trifallax Mitochondrial Genome.</title>
        <authorList>
            <person name="Swart E.C."/>
            <person name="Nowacki M."/>
            <person name="Shum J."/>
            <person name="Stiles H."/>
            <person name="Higgins B.P."/>
            <person name="Doak T.G."/>
            <person name="Schotanus K."/>
            <person name="Magrini V.J."/>
            <person name="Minx P."/>
            <person name="Mardis E.R."/>
            <person name="Landweber L.F."/>
        </authorList>
    </citation>
    <scope>NUCLEOTIDE SEQUENCE</scope>
</reference>
<dbReference type="EMBL" id="JN383843">
    <property type="protein sequence ID" value="AEV66618.1"/>
    <property type="molecule type" value="Genomic_DNA"/>
</dbReference>
<sequence length="156" mass="18584">MGGEWSLISLYTKQPKTYFHGIGYVENYPLTDNIFEYANKPILVNKNILDLYLEMSNDVNLIPKKLINNSVTEIVINSNRALGEIWLDVIWSKNNNITQLKGSYFEILKNWDDYRYYKFYQKIGENINNRDEVLRQTNNIIRDAGYGNRRLKYQWK</sequence>